<reference evidence="12 13" key="1">
    <citation type="submission" date="2017-06" db="EMBL/GenBank/DDBJ databases">
        <title>A platform for efficient transgenesis in Macrostomum lignano, a flatworm model organism for stem cell research.</title>
        <authorList>
            <person name="Berezikov E."/>
        </authorList>
    </citation>
    <scope>NUCLEOTIDE SEQUENCE [LARGE SCALE GENOMIC DNA]</scope>
    <source>
        <strain evidence="12">DV1</strain>
        <tissue evidence="12">Whole organism</tissue>
    </source>
</reference>
<dbReference type="AlphaFoldDB" id="A0A267FAJ7"/>
<evidence type="ECO:0000256" key="1">
    <source>
        <dbReference type="ARBA" id="ARBA00004718"/>
    </source>
</evidence>
<evidence type="ECO:0000313" key="13">
    <source>
        <dbReference type="Proteomes" id="UP000215902"/>
    </source>
</evidence>
<dbReference type="InterPro" id="IPR004181">
    <property type="entry name" value="Znf_MIZ"/>
</dbReference>
<dbReference type="Gene3D" id="3.30.40.10">
    <property type="entry name" value="Zinc/RING finger domain, C3HC4 (zinc finger)"/>
    <property type="match status" value="1"/>
</dbReference>
<feature type="non-terminal residue" evidence="12">
    <location>
        <position position="1"/>
    </location>
</feature>
<evidence type="ECO:0000259" key="11">
    <source>
        <dbReference type="PROSITE" id="PS51466"/>
    </source>
</evidence>
<feature type="domain" description="SP-RING-type" evidence="10">
    <location>
        <begin position="265"/>
        <end position="346"/>
    </location>
</feature>
<dbReference type="InterPro" id="IPR023321">
    <property type="entry name" value="PINIT"/>
</dbReference>
<feature type="compositionally biased region" description="Low complexity" evidence="9">
    <location>
        <begin position="374"/>
        <end position="400"/>
    </location>
</feature>
<feature type="compositionally biased region" description="Basic and acidic residues" evidence="9">
    <location>
        <begin position="364"/>
        <end position="373"/>
    </location>
</feature>
<dbReference type="PANTHER" id="PTHR10782:SF94">
    <property type="entry name" value="SUPPRESSOR OF VARIEGATION 2-10, ISOFORM I"/>
    <property type="match status" value="1"/>
</dbReference>
<evidence type="ECO:0000256" key="2">
    <source>
        <dbReference type="ARBA" id="ARBA00005383"/>
    </source>
</evidence>
<dbReference type="PROSITE" id="PS51466">
    <property type="entry name" value="PINIT"/>
    <property type="match status" value="1"/>
</dbReference>
<dbReference type="InterPro" id="IPR038654">
    <property type="entry name" value="PINIT_sf"/>
</dbReference>
<proteinExistence type="inferred from homology"/>
<dbReference type="GO" id="GO:0016925">
    <property type="term" value="P:protein sumoylation"/>
    <property type="evidence" value="ECO:0007669"/>
    <property type="project" value="UniProtKB-UniPathway"/>
</dbReference>
<evidence type="ECO:0000256" key="3">
    <source>
        <dbReference type="ARBA" id="ARBA00022679"/>
    </source>
</evidence>
<feature type="region of interest" description="Disordered" evidence="9">
    <location>
        <begin position="435"/>
        <end position="485"/>
    </location>
</feature>
<comment type="caution">
    <text evidence="12">The sequence shown here is derived from an EMBL/GenBank/DDBJ whole genome shotgun (WGS) entry which is preliminary data.</text>
</comment>
<evidence type="ECO:0000256" key="4">
    <source>
        <dbReference type="ARBA" id="ARBA00022723"/>
    </source>
</evidence>
<evidence type="ECO:0008006" key="14">
    <source>
        <dbReference type="Google" id="ProtNLM"/>
    </source>
</evidence>
<feature type="domain" description="PINIT" evidence="11">
    <location>
        <begin position="67"/>
        <end position="234"/>
    </location>
</feature>
<keyword evidence="7" id="KW-0862">Zinc</keyword>
<dbReference type="Pfam" id="PF14324">
    <property type="entry name" value="PINIT"/>
    <property type="match status" value="1"/>
</dbReference>
<feature type="compositionally biased region" description="Low complexity" evidence="9">
    <location>
        <begin position="435"/>
        <end position="455"/>
    </location>
</feature>
<dbReference type="GO" id="GO:0003712">
    <property type="term" value="F:transcription coregulator activity"/>
    <property type="evidence" value="ECO:0007669"/>
    <property type="project" value="TreeGrafter"/>
</dbReference>
<dbReference type="FunFam" id="2.60.120.780:FF:000001">
    <property type="entry name" value="E3 SUMO-protein ligase PIAS2 isoform X1"/>
    <property type="match status" value="1"/>
</dbReference>
<dbReference type="STRING" id="282301.A0A267FAJ7"/>
<feature type="region of interest" description="Disordered" evidence="9">
    <location>
        <begin position="363"/>
        <end position="407"/>
    </location>
</feature>
<sequence length="485" mass="51729">SASNSASQMAASGVSFSNIAPRPTNSLRLVNPPTIQPIAAPVQQRPPAAAMLGQLTANGLPLPPAPSNLPHHPPVQADNADANLMPFYDVLEAIMPPTSLQITNLTQRAQEQHCVFYLTLQQVNQVTMNRYINDSTNRIEYPVQVQLRCLKIQPGPQSDVFPTGVSCRVNKQPVTLPAVIPTNKPNAEPQRPGRPINLTPLCRLSPKTPNLLQMGYNYDSTASYCVQICLVRALTPVDLIDRIRDRGIRAADFTRTMIREKLSPSDCELAVTELVASLKCPLGKMRMSTPMRSEACSHVQCFDAYSYLAMNAKKPVWKCPFCDQPSPYGQLYIDAYFQEVLSSPTSSELERLQFLPDGSWSAAVDRDSADHPAADSGAAAKSTASDPSAASASATAAAGSETQNGRAAAATVNHFDLTESDDELTDGDGAAVAAAATPAAAANAVASPSNAQEPQQPQPPPPAPAAPRPSEPIVISLDSSDDDNN</sequence>
<keyword evidence="5 8" id="KW-0863">Zinc-finger</keyword>
<evidence type="ECO:0000256" key="9">
    <source>
        <dbReference type="SAM" id="MobiDB-lite"/>
    </source>
</evidence>
<dbReference type="Proteomes" id="UP000215902">
    <property type="component" value="Unassembled WGS sequence"/>
</dbReference>
<evidence type="ECO:0000256" key="8">
    <source>
        <dbReference type="PROSITE-ProRule" id="PRU00452"/>
    </source>
</evidence>
<keyword evidence="13" id="KW-1185">Reference proteome</keyword>
<dbReference type="PROSITE" id="PS51044">
    <property type="entry name" value="ZF_SP_RING"/>
    <property type="match status" value="1"/>
</dbReference>
<name>A0A267FAJ7_9PLAT</name>
<evidence type="ECO:0000256" key="6">
    <source>
        <dbReference type="ARBA" id="ARBA00022786"/>
    </source>
</evidence>
<comment type="pathway">
    <text evidence="1">Protein modification; protein sumoylation.</text>
</comment>
<dbReference type="InterPro" id="IPR013083">
    <property type="entry name" value="Znf_RING/FYVE/PHD"/>
</dbReference>
<dbReference type="Pfam" id="PF02891">
    <property type="entry name" value="zf-MIZ"/>
    <property type="match status" value="1"/>
</dbReference>
<accession>A0A267FAJ7</accession>
<gene>
    <name evidence="12" type="ORF">BOX15_Mlig024529g1</name>
</gene>
<dbReference type="GO" id="GO:0008270">
    <property type="term" value="F:zinc ion binding"/>
    <property type="evidence" value="ECO:0007669"/>
    <property type="project" value="UniProtKB-KW"/>
</dbReference>
<dbReference type="GO" id="GO:0000785">
    <property type="term" value="C:chromatin"/>
    <property type="evidence" value="ECO:0007669"/>
    <property type="project" value="TreeGrafter"/>
</dbReference>
<evidence type="ECO:0000256" key="7">
    <source>
        <dbReference type="ARBA" id="ARBA00022833"/>
    </source>
</evidence>
<dbReference type="CDD" id="cd16650">
    <property type="entry name" value="SP-RING_PIAS-like"/>
    <property type="match status" value="1"/>
</dbReference>
<keyword evidence="6" id="KW-0833">Ubl conjugation pathway</keyword>
<dbReference type="PANTHER" id="PTHR10782">
    <property type="entry name" value="ZINC FINGER MIZ DOMAIN-CONTAINING PROTEIN"/>
    <property type="match status" value="1"/>
</dbReference>
<protein>
    <recommendedName>
        <fullName evidence="14">SP-RING-type domain-containing protein</fullName>
    </recommendedName>
</protein>
<dbReference type="UniPathway" id="UPA00886"/>
<evidence type="ECO:0000256" key="5">
    <source>
        <dbReference type="ARBA" id="ARBA00022771"/>
    </source>
</evidence>
<dbReference type="GO" id="GO:0006357">
    <property type="term" value="P:regulation of transcription by RNA polymerase II"/>
    <property type="evidence" value="ECO:0007669"/>
    <property type="project" value="TreeGrafter"/>
</dbReference>
<feature type="compositionally biased region" description="Pro residues" evidence="9">
    <location>
        <begin position="456"/>
        <end position="470"/>
    </location>
</feature>
<organism evidence="12 13">
    <name type="scientific">Macrostomum lignano</name>
    <dbReference type="NCBI Taxonomy" id="282301"/>
    <lineage>
        <taxon>Eukaryota</taxon>
        <taxon>Metazoa</taxon>
        <taxon>Spiralia</taxon>
        <taxon>Lophotrochozoa</taxon>
        <taxon>Platyhelminthes</taxon>
        <taxon>Rhabditophora</taxon>
        <taxon>Macrostomorpha</taxon>
        <taxon>Macrostomida</taxon>
        <taxon>Macrostomidae</taxon>
        <taxon>Macrostomum</taxon>
    </lineage>
</organism>
<evidence type="ECO:0000259" key="10">
    <source>
        <dbReference type="PROSITE" id="PS51044"/>
    </source>
</evidence>
<keyword evidence="4" id="KW-0479">Metal-binding</keyword>
<dbReference type="GO" id="GO:0061665">
    <property type="term" value="F:SUMO ligase activity"/>
    <property type="evidence" value="ECO:0007669"/>
    <property type="project" value="TreeGrafter"/>
</dbReference>
<evidence type="ECO:0000313" key="12">
    <source>
        <dbReference type="EMBL" id="PAA70805.1"/>
    </source>
</evidence>
<keyword evidence="3" id="KW-0808">Transferase</keyword>
<dbReference type="Gene3D" id="2.60.120.780">
    <property type="entry name" value="PINIT domain"/>
    <property type="match status" value="1"/>
</dbReference>
<dbReference type="EMBL" id="NIVC01001206">
    <property type="protein sequence ID" value="PAA70805.1"/>
    <property type="molecule type" value="Genomic_DNA"/>
</dbReference>
<dbReference type="OrthoDB" id="10263264at2759"/>
<comment type="similarity">
    <text evidence="2">Belongs to the PIAS family.</text>
</comment>